<feature type="domain" description="Aminoglycoside phosphotransferase" evidence="1">
    <location>
        <begin position="28"/>
        <end position="252"/>
    </location>
</feature>
<dbReference type="PANTHER" id="PTHR47829:SF1">
    <property type="entry name" value="HAD FAMILY PHOSPHATASE"/>
    <property type="match status" value="1"/>
</dbReference>
<keyword evidence="3" id="KW-1185">Reference proteome</keyword>
<dbReference type="Pfam" id="PF01636">
    <property type="entry name" value="APH"/>
    <property type="match status" value="1"/>
</dbReference>
<name>A0A3S3BP98_9NOCA</name>
<dbReference type="Gene3D" id="3.90.1200.10">
    <property type="match status" value="1"/>
</dbReference>
<evidence type="ECO:0000313" key="3">
    <source>
        <dbReference type="Proteomes" id="UP000284333"/>
    </source>
</evidence>
<dbReference type="PANTHER" id="PTHR47829">
    <property type="entry name" value="HYDROLASE, PUTATIVE (AFU_ORTHOLOGUE AFUA_1G12880)-RELATED"/>
    <property type="match status" value="1"/>
</dbReference>
<dbReference type="SUPFAM" id="SSF56112">
    <property type="entry name" value="Protein kinase-like (PK-like)"/>
    <property type="match status" value="1"/>
</dbReference>
<reference evidence="2 3" key="1">
    <citation type="submission" date="2018-11" db="EMBL/GenBank/DDBJ databases">
        <title>Rhodococcus spongicola sp. nov. and Rhodococcus xishaensis sp. nov. from marine sponges.</title>
        <authorList>
            <person name="Li L."/>
            <person name="Lin H.W."/>
        </authorList>
    </citation>
    <scope>NUCLEOTIDE SEQUENCE [LARGE SCALE GENOMIC DNA]</scope>
    <source>
        <strain evidence="2 3">LHW50502</strain>
    </source>
</reference>
<keyword evidence="2" id="KW-0808">Transferase</keyword>
<dbReference type="InterPro" id="IPR052898">
    <property type="entry name" value="ACAD10-like"/>
</dbReference>
<dbReference type="Proteomes" id="UP000284333">
    <property type="component" value="Unassembled WGS sequence"/>
</dbReference>
<dbReference type="InterPro" id="IPR041726">
    <property type="entry name" value="ACAD10_11_N"/>
</dbReference>
<dbReference type="InterPro" id="IPR002575">
    <property type="entry name" value="Aminoglycoside_PTrfase"/>
</dbReference>
<evidence type="ECO:0000313" key="2">
    <source>
        <dbReference type="EMBL" id="RVW05964.1"/>
    </source>
</evidence>
<organism evidence="2 3">
    <name type="scientific">Rhodococcus spongiicola</name>
    <dbReference type="NCBI Taxonomy" id="2487352"/>
    <lineage>
        <taxon>Bacteria</taxon>
        <taxon>Bacillati</taxon>
        <taxon>Actinomycetota</taxon>
        <taxon>Actinomycetes</taxon>
        <taxon>Mycobacteriales</taxon>
        <taxon>Nocardiaceae</taxon>
        <taxon>Rhodococcus</taxon>
    </lineage>
</organism>
<sequence length="342" mass="37324">MGIVGLDEDAVSMWIAGLGVGALMPLSFERIGSGQSNLTFAVRDSGGGRWVLRRPPFGRLLVSAHDVEREYRIVSAVQGTDVPVPKMISLTTDPAITDTPLVLMSYVYGIVIDDEAAAQKLTPEQRRAVGLSMPAALARIHRVDLELAGLLDLASTKPYAARQLRRWSTQWEQSKTRDLPDVDALAELLSRNIPEQVETTLVHGDFHLNNVIISPEDCHVMAVLDWELCTLGDPLADLGSLLAFWPQRGDQSPGPFTVSTVEGFPTRDELVDAYVHETERDVSTVGFWQVLALWKLAIIAEGALRRAIDDPRNRAESGGPTVEMIDSIVRRAVATADAVGLA</sequence>
<dbReference type="OrthoDB" id="3806873at2"/>
<protein>
    <submittedName>
        <fullName evidence="2">Phosphotransferase family protein</fullName>
    </submittedName>
</protein>
<dbReference type="GO" id="GO:0016740">
    <property type="term" value="F:transferase activity"/>
    <property type="evidence" value="ECO:0007669"/>
    <property type="project" value="UniProtKB-KW"/>
</dbReference>
<dbReference type="RefSeq" id="WP_127944329.1">
    <property type="nucleotide sequence ID" value="NZ_RKLN01000001.1"/>
</dbReference>
<dbReference type="AlphaFoldDB" id="A0A3S3BP98"/>
<dbReference type="CDD" id="cd05154">
    <property type="entry name" value="ACAD10_11_N-like"/>
    <property type="match status" value="1"/>
</dbReference>
<proteinExistence type="predicted"/>
<dbReference type="Gene3D" id="3.30.200.20">
    <property type="entry name" value="Phosphorylase Kinase, domain 1"/>
    <property type="match status" value="1"/>
</dbReference>
<comment type="caution">
    <text evidence="2">The sequence shown here is derived from an EMBL/GenBank/DDBJ whole genome shotgun (WGS) entry which is preliminary data.</text>
</comment>
<evidence type="ECO:0000259" key="1">
    <source>
        <dbReference type="Pfam" id="PF01636"/>
    </source>
</evidence>
<dbReference type="EMBL" id="RKLN01000001">
    <property type="protein sequence ID" value="RVW05964.1"/>
    <property type="molecule type" value="Genomic_DNA"/>
</dbReference>
<accession>A0A3S3BP98</accession>
<dbReference type="InterPro" id="IPR011009">
    <property type="entry name" value="Kinase-like_dom_sf"/>
</dbReference>
<gene>
    <name evidence="2" type="ORF">EF834_00295</name>
</gene>